<dbReference type="OrthoDB" id="289228at2759"/>
<sequence>MRRGLTPIGGLEADFWESRCKSLLLQPNGAGTSNISAEYTSSAKAHLLTCGRAWALSLSQRSSLSEGIFRICFPCNDDVIEESLLYRVVREVRNGSALNPKSYVHGKGMNRFWSNVEGYHGPLLLLISAILDESSESTGKWIIGGLIQEGLENRDVFYGSGGCLYSMYPVFHVFTASGKEHNYLYSHLHPAVRVYERNPKPLGIGFGGSIGNERVFIDEDFAKVTIRHHAVDKTYQPGSLFPTQDFLPVEASILEVEVWGLGGKTAKEVQISYKKREELFTEQRRKVDLKTFGSWEDSPEKMMMDMISNPNTVRREER</sequence>
<comment type="caution">
    <text evidence="2">The sequence shown here is derived from an EMBL/GenBank/DDBJ whole genome shotgun (WGS) entry which is preliminary data.</text>
</comment>
<keyword evidence="3" id="KW-1185">Reference proteome</keyword>
<evidence type="ECO:0000313" key="2">
    <source>
        <dbReference type="EMBL" id="KAJ8436731.1"/>
    </source>
</evidence>
<dbReference type="InterPro" id="IPR006571">
    <property type="entry name" value="TLDc_dom"/>
</dbReference>
<gene>
    <name evidence="2" type="ORF">Cgig2_027402</name>
</gene>
<evidence type="ECO:0000259" key="1">
    <source>
        <dbReference type="SMART" id="SM00584"/>
    </source>
</evidence>
<dbReference type="SMART" id="SM00584">
    <property type="entry name" value="TLDc"/>
    <property type="match status" value="1"/>
</dbReference>
<dbReference type="PANTHER" id="PTHR23354:SF104">
    <property type="entry name" value="TLD-DOMAIN CONTAINING NUCLEOLAR PROTEIN"/>
    <property type="match status" value="1"/>
</dbReference>
<organism evidence="2 3">
    <name type="scientific">Carnegiea gigantea</name>
    <dbReference type="NCBI Taxonomy" id="171969"/>
    <lineage>
        <taxon>Eukaryota</taxon>
        <taxon>Viridiplantae</taxon>
        <taxon>Streptophyta</taxon>
        <taxon>Embryophyta</taxon>
        <taxon>Tracheophyta</taxon>
        <taxon>Spermatophyta</taxon>
        <taxon>Magnoliopsida</taxon>
        <taxon>eudicotyledons</taxon>
        <taxon>Gunneridae</taxon>
        <taxon>Pentapetalae</taxon>
        <taxon>Caryophyllales</taxon>
        <taxon>Cactineae</taxon>
        <taxon>Cactaceae</taxon>
        <taxon>Cactoideae</taxon>
        <taxon>Echinocereeae</taxon>
        <taxon>Carnegiea</taxon>
    </lineage>
</organism>
<dbReference type="Proteomes" id="UP001153076">
    <property type="component" value="Unassembled WGS sequence"/>
</dbReference>
<protein>
    <recommendedName>
        <fullName evidence="1">TLDc domain-containing protein</fullName>
    </recommendedName>
</protein>
<dbReference type="Pfam" id="PF07534">
    <property type="entry name" value="TLD"/>
    <property type="match status" value="1"/>
</dbReference>
<dbReference type="PANTHER" id="PTHR23354">
    <property type="entry name" value="NUCLEOLAR PROTEIN 7/ESTROGEN RECEPTOR COACTIVATOR-RELATED"/>
    <property type="match status" value="1"/>
</dbReference>
<dbReference type="AlphaFoldDB" id="A0A9Q1K5E4"/>
<evidence type="ECO:0000313" key="3">
    <source>
        <dbReference type="Proteomes" id="UP001153076"/>
    </source>
</evidence>
<reference evidence="2" key="1">
    <citation type="submission" date="2022-04" db="EMBL/GenBank/DDBJ databases">
        <title>Carnegiea gigantea Genome sequencing and assembly v2.</title>
        <authorList>
            <person name="Copetti D."/>
            <person name="Sanderson M.J."/>
            <person name="Burquez A."/>
            <person name="Wojciechowski M.F."/>
        </authorList>
    </citation>
    <scope>NUCLEOTIDE SEQUENCE</scope>
    <source>
        <strain evidence="2">SGP5-SGP5p</strain>
        <tissue evidence="2">Aerial part</tissue>
    </source>
</reference>
<name>A0A9Q1K5E4_9CARY</name>
<feature type="domain" description="TLDc" evidence="1">
    <location>
        <begin position="61"/>
        <end position="262"/>
    </location>
</feature>
<dbReference type="EMBL" id="JAKOGI010000332">
    <property type="protein sequence ID" value="KAJ8436731.1"/>
    <property type="molecule type" value="Genomic_DNA"/>
</dbReference>
<accession>A0A9Q1K5E4</accession>
<proteinExistence type="predicted"/>